<proteinExistence type="predicted"/>
<keyword evidence="2" id="KW-1185">Reference proteome</keyword>
<dbReference type="Proteomes" id="UP001165960">
    <property type="component" value="Unassembled WGS sequence"/>
</dbReference>
<name>A0ACC2STV3_9FUNG</name>
<evidence type="ECO:0000313" key="2">
    <source>
        <dbReference type="Proteomes" id="UP001165960"/>
    </source>
</evidence>
<evidence type="ECO:0000313" key="1">
    <source>
        <dbReference type="EMBL" id="KAJ9065682.1"/>
    </source>
</evidence>
<reference evidence="1" key="1">
    <citation type="submission" date="2022-04" db="EMBL/GenBank/DDBJ databases">
        <title>Genome of the entomopathogenic fungus Entomophthora muscae.</title>
        <authorList>
            <person name="Elya C."/>
            <person name="Lovett B.R."/>
            <person name="Lee E."/>
            <person name="Macias A.M."/>
            <person name="Hajek A.E."/>
            <person name="De Bivort B.L."/>
            <person name="Kasson M.T."/>
            <person name="De Fine Licht H.H."/>
            <person name="Stajich J.E."/>
        </authorList>
    </citation>
    <scope>NUCLEOTIDE SEQUENCE</scope>
    <source>
        <strain evidence="1">Berkeley</strain>
    </source>
</reference>
<gene>
    <name evidence="1" type="ORF">DSO57_1017088</name>
</gene>
<sequence length="170" mass="19287">MHPVVGLLRYIPYNLILSQIITGRWGPAVGNLLSTPPNVHSVPANLGVVPPVFKTENLVVSRCPEFYSEDTLMLSQAIYLWLLFISFGNFTKRYLKLCWWLIINSMWIWVVIPHHLETASYYPSIFITDRATERGLHISNLGTERLCFFGDWCASIICHDNSLDIASGCG</sequence>
<organism evidence="1 2">
    <name type="scientific">Entomophthora muscae</name>
    <dbReference type="NCBI Taxonomy" id="34485"/>
    <lineage>
        <taxon>Eukaryota</taxon>
        <taxon>Fungi</taxon>
        <taxon>Fungi incertae sedis</taxon>
        <taxon>Zoopagomycota</taxon>
        <taxon>Entomophthoromycotina</taxon>
        <taxon>Entomophthoromycetes</taxon>
        <taxon>Entomophthorales</taxon>
        <taxon>Entomophthoraceae</taxon>
        <taxon>Entomophthora</taxon>
    </lineage>
</organism>
<comment type="caution">
    <text evidence="1">The sequence shown here is derived from an EMBL/GenBank/DDBJ whole genome shotgun (WGS) entry which is preliminary data.</text>
</comment>
<protein>
    <submittedName>
        <fullName evidence="1">Uncharacterized protein</fullName>
    </submittedName>
</protein>
<dbReference type="EMBL" id="QTSX02004331">
    <property type="protein sequence ID" value="KAJ9065682.1"/>
    <property type="molecule type" value="Genomic_DNA"/>
</dbReference>
<accession>A0ACC2STV3</accession>